<dbReference type="InterPro" id="IPR001451">
    <property type="entry name" value="Hexapep"/>
</dbReference>
<dbReference type="Gene3D" id="2.160.10.10">
    <property type="entry name" value="Hexapeptide repeat proteins"/>
    <property type="match status" value="1"/>
</dbReference>
<dbReference type="SUPFAM" id="SSF51161">
    <property type="entry name" value="Trimeric LpxA-like enzymes"/>
    <property type="match status" value="1"/>
</dbReference>
<keyword evidence="1" id="KW-0808">Transferase</keyword>
<dbReference type="Pfam" id="PF14602">
    <property type="entry name" value="Hexapep_2"/>
    <property type="match status" value="1"/>
</dbReference>
<evidence type="ECO:0000313" key="2">
    <source>
        <dbReference type="Proteomes" id="UP000044938"/>
    </source>
</evidence>
<keyword evidence="1" id="KW-0012">Acyltransferase</keyword>
<dbReference type="InterPro" id="IPR011004">
    <property type="entry name" value="Trimer_LpxA-like_sf"/>
</dbReference>
<dbReference type="EMBL" id="CSAJ01000346">
    <property type="protein sequence ID" value="COW42051.1"/>
    <property type="molecule type" value="Genomic_DNA"/>
</dbReference>
<dbReference type="GO" id="GO:0008666">
    <property type="term" value="F:2,3,4,5-tetrahydropyridine-2,6-dicarboxylate N-succinyltransferase activity"/>
    <property type="evidence" value="ECO:0007669"/>
    <property type="project" value="UniProtKB-EC"/>
</dbReference>
<name>A0A655J6Q1_MYCTX</name>
<protein>
    <submittedName>
        <fullName evidence="1">Transferase</fullName>
        <ecNumber evidence="1">2.3.1.117</ecNumber>
    </submittedName>
</protein>
<evidence type="ECO:0000313" key="1">
    <source>
        <dbReference type="EMBL" id="COW42051.1"/>
    </source>
</evidence>
<accession>A0A655J6Q1</accession>
<sequence length="97" mass="9857">MGTLSGGGTHVISIGKRCLLGANSGLGISLGDDCVVEAGLYVTAGTRVTMPDSNSVKARELSGSSNLLFRRNSVSGAVEVLARDGQGIALNEDLHAN</sequence>
<gene>
    <name evidence="1" type="primary">dapD</name>
    <name evidence="1" type="ORF">ERS007720_02606</name>
</gene>
<dbReference type="AlphaFoldDB" id="A0A655J6Q1"/>
<proteinExistence type="predicted"/>
<dbReference type="Proteomes" id="UP000044938">
    <property type="component" value="Unassembled WGS sequence"/>
</dbReference>
<organism evidence="1 2">
    <name type="scientific">Mycobacterium tuberculosis</name>
    <dbReference type="NCBI Taxonomy" id="1773"/>
    <lineage>
        <taxon>Bacteria</taxon>
        <taxon>Bacillati</taxon>
        <taxon>Actinomycetota</taxon>
        <taxon>Actinomycetes</taxon>
        <taxon>Mycobacteriales</taxon>
        <taxon>Mycobacteriaceae</taxon>
        <taxon>Mycobacterium</taxon>
        <taxon>Mycobacterium tuberculosis complex</taxon>
    </lineage>
</organism>
<reference evidence="1 2" key="1">
    <citation type="submission" date="2015-03" db="EMBL/GenBank/DDBJ databases">
        <authorList>
            <consortium name="Pathogen Informatics"/>
        </authorList>
    </citation>
    <scope>NUCLEOTIDE SEQUENCE [LARGE SCALE GENOMIC DNA]</scope>
    <source>
        <strain evidence="1 2">M09401471</strain>
    </source>
</reference>
<dbReference type="EC" id="2.3.1.117" evidence="1"/>